<keyword evidence="2" id="KW-1185">Reference proteome</keyword>
<gene>
    <name evidence="1" type="ORF">H5410_038502</name>
</gene>
<dbReference type="Proteomes" id="UP000824120">
    <property type="component" value="Chromosome 7"/>
</dbReference>
<evidence type="ECO:0000313" key="1">
    <source>
        <dbReference type="EMBL" id="KAG5597270.1"/>
    </source>
</evidence>
<accession>A0A9J5YE41</accession>
<organism evidence="1 2">
    <name type="scientific">Solanum commersonii</name>
    <name type="common">Commerson's wild potato</name>
    <name type="synonym">Commerson's nightshade</name>
    <dbReference type="NCBI Taxonomy" id="4109"/>
    <lineage>
        <taxon>Eukaryota</taxon>
        <taxon>Viridiplantae</taxon>
        <taxon>Streptophyta</taxon>
        <taxon>Embryophyta</taxon>
        <taxon>Tracheophyta</taxon>
        <taxon>Spermatophyta</taxon>
        <taxon>Magnoliopsida</taxon>
        <taxon>eudicotyledons</taxon>
        <taxon>Gunneridae</taxon>
        <taxon>Pentapetalae</taxon>
        <taxon>asterids</taxon>
        <taxon>lamiids</taxon>
        <taxon>Solanales</taxon>
        <taxon>Solanaceae</taxon>
        <taxon>Solanoideae</taxon>
        <taxon>Solaneae</taxon>
        <taxon>Solanum</taxon>
    </lineage>
</organism>
<reference evidence="1 2" key="1">
    <citation type="submission" date="2020-09" db="EMBL/GenBank/DDBJ databases">
        <title>De no assembly of potato wild relative species, Solanum commersonii.</title>
        <authorList>
            <person name="Cho K."/>
        </authorList>
    </citation>
    <scope>NUCLEOTIDE SEQUENCE [LARGE SCALE GENOMIC DNA]</scope>
    <source>
        <strain evidence="1">LZ3.2</strain>
        <tissue evidence="1">Leaf</tissue>
    </source>
</reference>
<evidence type="ECO:0000313" key="2">
    <source>
        <dbReference type="Proteomes" id="UP000824120"/>
    </source>
</evidence>
<dbReference type="AlphaFoldDB" id="A0A9J5YE41"/>
<proteinExistence type="predicted"/>
<comment type="caution">
    <text evidence="1">The sequence shown here is derived from an EMBL/GenBank/DDBJ whole genome shotgun (WGS) entry which is preliminary data.</text>
</comment>
<dbReference type="EMBL" id="JACXVP010000007">
    <property type="protein sequence ID" value="KAG5597270.1"/>
    <property type="molecule type" value="Genomic_DNA"/>
</dbReference>
<name>A0A9J5YE41_SOLCO</name>
<sequence>MGSGQGRVLQTLPLPHGGREVVSRRPSDLDLLCGSKCMFYYRCETIRWAKTHVILDSESEITKLSCLAEDKSKETEQFQRYGTSKIASKASSVKCLVCSCSTPLKPRETEELSMKQIKQTKKDANLQPDQEVNLIVENLKLLTRLAQPNFRPQIDLLITKSYYIFYSSFQKKRIIISLSIY</sequence>
<protein>
    <submittedName>
        <fullName evidence="1">Uncharacterized protein</fullName>
    </submittedName>
</protein>